<proteinExistence type="predicted"/>
<sequence>MGRNVFSIFYNSRYQSQSKDYALFRKARKFERAHNFEANAYCEAAEYAVTHKMPYYKGVARYQQAAKCFLILKDIRAIHCFQKSIDAFLKDRLFVYGYLCQREFPDGVNGEEFYKKAEELSLKYKETHSCVITQFDESEYDGNYEKALDHHQKSEVKTLKSRIIDHHNLMIT</sequence>
<dbReference type="AlphaFoldDB" id="A0A0C2NAB0"/>
<comment type="caution">
    <text evidence="1">The sequence shown here is derived from an EMBL/GenBank/DDBJ whole genome shotgun (WGS) entry which is preliminary data.</text>
</comment>
<dbReference type="EMBL" id="JWZT01001943">
    <property type="protein sequence ID" value="KII70862.1"/>
    <property type="molecule type" value="Genomic_DNA"/>
</dbReference>
<evidence type="ECO:0000313" key="1">
    <source>
        <dbReference type="EMBL" id="KII70862.1"/>
    </source>
</evidence>
<gene>
    <name evidence="1" type="ORF">RF11_14591</name>
</gene>
<reference evidence="1 2" key="1">
    <citation type="journal article" date="2014" name="Genome Biol. Evol.">
        <title>The genome of the myxosporean Thelohanellus kitauei shows adaptations to nutrient acquisition within its fish host.</title>
        <authorList>
            <person name="Yang Y."/>
            <person name="Xiong J."/>
            <person name="Zhou Z."/>
            <person name="Huo F."/>
            <person name="Miao W."/>
            <person name="Ran C."/>
            <person name="Liu Y."/>
            <person name="Zhang J."/>
            <person name="Feng J."/>
            <person name="Wang M."/>
            <person name="Wang M."/>
            <person name="Wang L."/>
            <person name="Yao B."/>
        </authorList>
    </citation>
    <scope>NUCLEOTIDE SEQUENCE [LARGE SCALE GENOMIC DNA]</scope>
    <source>
        <strain evidence="1">Wuqing</strain>
    </source>
</reference>
<keyword evidence="2" id="KW-1185">Reference proteome</keyword>
<accession>A0A0C2NAB0</accession>
<evidence type="ECO:0000313" key="2">
    <source>
        <dbReference type="Proteomes" id="UP000031668"/>
    </source>
</evidence>
<dbReference type="Proteomes" id="UP000031668">
    <property type="component" value="Unassembled WGS sequence"/>
</dbReference>
<organism evidence="1 2">
    <name type="scientific">Thelohanellus kitauei</name>
    <name type="common">Myxosporean</name>
    <dbReference type="NCBI Taxonomy" id="669202"/>
    <lineage>
        <taxon>Eukaryota</taxon>
        <taxon>Metazoa</taxon>
        <taxon>Cnidaria</taxon>
        <taxon>Myxozoa</taxon>
        <taxon>Myxosporea</taxon>
        <taxon>Bivalvulida</taxon>
        <taxon>Platysporina</taxon>
        <taxon>Myxobolidae</taxon>
        <taxon>Thelohanellus</taxon>
    </lineage>
</organism>
<protein>
    <recommendedName>
        <fullName evidence="3">Gamma-soluble NSF attachment protein</fullName>
    </recommendedName>
</protein>
<evidence type="ECO:0008006" key="3">
    <source>
        <dbReference type="Google" id="ProtNLM"/>
    </source>
</evidence>
<name>A0A0C2NAB0_THEKT</name>